<reference evidence="2 3" key="1">
    <citation type="submission" date="2024-05" db="EMBL/GenBank/DDBJ databases">
        <title>A draft genome resource for the thread blight pathogen Marasmius tenuissimus strain MS-2.</title>
        <authorList>
            <person name="Yulfo-Soto G.E."/>
            <person name="Baruah I.K."/>
            <person name="Amoako-Attah I."/>
            <person name="Bukari Y."/>
            <person name="Meinhardt L.W."/>
            <person name="Bailey B.A."/>
            <person name="Cohen S.P."/>
        </authorList>
    </citation>
    <scope>NUCLEOTIDE SEQUENCE [LARGE SCALE GENOMIC DNA]</scope>
    <source>
        <strain evidence="2 3">MS-2</strain>
    </source>
</reference>
<keyword evidence="1" id="KW-0472">Membrane</keyword>
<evidence type="ECO:0000313" key="3">
    <source>
        <dbReference type="Proteomes" id="UP001437256"/>
    </source>
</evidence>
<gene>
    <name evidence="2" type="primary">OPI3_3</name>
    <name evidence="2" type="ORF">AAF712_013216</name>
</gene>
<protein>
    <submittedName>
        <fullName evidence="2">Phosphatidyl-N-methylethanolamine N-methyltransferase</fullName>
    </submittedName>
</protein>
<comment type="caution">
    <text evidence="2">The sequence shown here is derived from an EMBL/GenBank/DDBJ whole genome shotgun (WGS) entry which is preliminary data.</text>
</comment>
<evidence type="ECO:0000313" key="2">
    <source>
        <dbReference type="EMBL" id="KAL0059980.1"/>
    </source>
</evidence>
<proteinExistence type="predicted"/>
<feature type="non-terminal residue" evidence="2">
    <location>
        <position position="66"/>
    </location>
</feature>
<keyword evidence="1" id="KW-1133">Transmembrane helix</keyword>
<feature type="transmembrane region" description="Helical" evidence="1">
    <location>
        <begin position="28"/>
        <end position="47"/>
    </location>
</feature>
<keyword evidence="1" id="KW-0812">Transmembrane</keyword>
<accession>A0ABR2ZF58</accession>
<dbReference type="Proteomes" id="UP001437256">
    <property type="component" value="Unassembled WGS sequence"/>
</dbReference>
<sequence>MLSAVLNSTTSLLRFILSVPANVDWSEWSLYVCLATIGASPLAWNIVSRNEYRNKTLTKIMGPRVG</sequence>
<keyword evidence="3" id="KW-1185">Reference proteome</keyword>
<evidence type="ECO:0000256" key="1">
    <source>
        <dbReference type="SAM" id="Phobius"/>
    </source>
</evidence>
<name>A0ABR2ZF58_9AGAR</name>
<dbReference type="EMBL" id="JBBXMP010000197">
    <property type="protein sequence ID" value="KAL0059980.1"/>
    <property type="molecule type" value="Genomic_DNA"/>
</dbReference>
<organism evidence="2 3">
    <name type="scientific">Marasmius tenuissimus</name>
    <dbReference type="NCBI Taxonomy" id="585030"/>
    <lineage>
        <taxon>Eukaryota</taxon>
        <taxon>Fungi</taxon>
        <taxon>Dikarya</taxon>
        <taxon>Basidiomycota</taxon>
        <taxon>Agaricomycotina</taxon>
        <taxon>Agaricomycetes</taxon>
        <taxon>Agaricomycetidae</taxon>
        <taxon>Agaricales</taxon>
        <taxon>Marasmiineae</taxon>
        <taxon>Marasmiaceae</taxon>
        <taxon>Marasmius</taxon>
    </lineage>
</organism>